<dbReference type="EC" id="2.7.4.9" evidence="2 11"/>
<dbReference type="CDD" id="cd01672">
    <property type="entry name" value="TMPK"/>
    <property type="match status" value="1"/>
</dbReference>
<evidence type="ECO:0000256" key="7">
    <source>
        <dbReference type="ARBA" id="ARBA00022777"/>
    </source>
</evidence>
<dbReference type="Proteomes" id="UP001267638">
    <property type="component" value="Unassembled WGS sequence"/>
</dbReference>
<evidence type="ECO:0000313" key="13">
    <source>
        <dbReference type="EMBL" id="MDR7157046.1"/>
    </source>
</evidence>
<keyword evidence="5 11" id="KW-0545">Nucleotide biosynthesis</keyword>
<evidence type="ECO:0000256" key="5">
    <source>
        <dbReference type="ARBA" id="ARBA00022727"/>
    </source>
</evidence>
<name>A0ABU1X680_SPHXE</name>
<evidence type="ECO:0000256" key="9">
    <source>
        <dbReference type="ARBA" id="ARBA00029962"/>
    </source>
</evidence>
<protein>
    <recommendedName>
        <fullName evidence="3 11">Thymidylate kinase</fullName>
        <ecNumber evidence="2 11">2.7.4.9</ecNumber>
    </recommendedName>
    <alternativeName>
        <fullName evidence="9 11">dTMP kinase</fullName>
    </alternativeName>
</protein>
<keyword evidence="8 11" id="KW-0067">ATP-binding</keyword>
<proteinExistence type="inferred from homology"/>
<feature type="binding site" evidence="11">
    <location>
        <begin position="11"/>
        <end position="18"/>
    </location>
    <ligand>
        <name>ATP</name>
        <dbReference type="ChEBI" id="CHEBI:30616"/>
    </ligand>
</feature>
<evidence type="ECO:0000256" key="1">
    <source>
        <dbReference type="ARBA" id="ARBA00009776"/>
    </source>
</evidence>
<evidence type="ECO:0000313" key="14">
    <source>
        <dbReference type="Proteomes" id="UP001267638"/>
    </source>
</evidence>
<dbReference type="PANTHER" id="PTHR10344:SF4">
    <property type="entry name" value="UMP-CMP KINASE 2, MITOCHONDRIAL"/>
    <property type="match status" value="1"/>
</dbReference>
<dbReference type="GO" id="GO:0004798">
    <property type="term" value="F:dTMP kinase activity"/>
    <property type="evidence" value="ECO:0007669"/>
    <property type="project" value="UniProtKB-EC"/>
</dbReference>
<evidence type="ECO:0000256" key="10">
    <source>
        <dbReference type="ARBA" id="ARBA00048743"/>
    </source>
</evidence>
<feature type="domain" description="Thymidylate kinase-like" evidence="12">
    <location>
        <begin position="9"/>
        <end position="196"/>
    </location>
</feature>
<keyword evidence="6 11" id="KW-0547">Nucleotide-binding</keyword>
<comment type="catalytic activity">
    <reaction evidence="10 11">
        <text>dTMP + ATP = dTDP + ADP</text>
        <dbReference type="Rhea" id="RHEA:13517"/>
        <dbReference type="ChEBI" id="CHEBI:30616"/>
        <dbReference type="ChEBI" id="CHEBI:58369"/>
        <dbReference type="ChEBI" id="CHEBI:63528"/>
        <dbReference type="ChEBI" id="CHEBI:456216"/>
        <dbReference type="EC" id="2.7.4.9"/>
    </reaction>
</comment>
<evidence type="ECO:0000256" key="4">
    <source>
        <dbReference type="ARBA" id="ARBA00022679"/>
    </source>
</evidence>
<dbReference type="InterPro" id="IPR027417">
    <property type="entry name" value="P-loop_NTPase"/>
</dbReference>
<evidence type="ECO:0000256" key="3">
    <source>
        <dbReference type="ARBA" id="ARBA00017144"/>
    </source>
</evidence>
<gene>
    <name evidence="11" type="primary">tmk</name>
    <name evidence="13" type="ORF">J2W40_003893</name>
</gene>
<evidence type="ECO:0000256" key="6">
    <source>
        <dbReference type="ARBA" id="ARBA00022741"/>
    </source>
</evidence>
<evidence type="ECO:0000256" key="8">
    <source>
        <dbReference type="ARBA" id="ARBA00022840"/>
    </source>
</evidence>
<evidence type="ECO:0000259" key="12">
    <source>
        <dbReference type="Pfam" id="PF02223"/>
    </source>
</evidence>
<dbReference type="SUPFAM" id="SSF52540">
    <property type="entry name" value="P-loop containing nucleoside triphosphate hydrolases"/>
    <property type="match status" value="1"/>
</dbReference>
<keyword evidence="14" id="KW-1185">Reference proteome</keyword>
<keyword evidence="7 11" id="KW-0418">Kinase</keyword>
<evidence type="ECO:0000256" key="11">
    <source>
        <dbReference type="HAMAP-Rule" id="MF_00165"/>
    </source>
</evidence>
<dbReference type="PROSITE" id="PS01331">
    <property type="entry name" value="THYMIDYLATE_KINASE"/>
    <property type="match status" value="1"/>
</dbReference>
<sequence length="208" mass="22006">MSPGRFITLEGGEGAGKSTQLRALAAALRARGLEVVETREPGGSEGAEAIRALLLTGGADRWSSRAEALLFAAARADHGEKTIRPALARGAWVLSDRYLDSSRAYQGQGDLTDADIVALHGIGSAGFLPDRTLFLTLPQAEAETRARARDGDISDRIGGRDRTFHRAVADAFARFAVEEPARFRPVDASGAADAVTARLLEALADLLP</sequence>
<reference evidence="13 14" key="1">
    <citation type="submission" date="2023-07" db="EMBL/GenBank/DDBJ databases">
        <title>Sorghum-associated microbial communities from plants grown in Nebraska, USA.</title>
        <authorList>
            <person name="Schachtman D."/>
        </authorList>
    </citation>
    <scope>NUCLEOTIDE SEQUENCE [LARGE SCALE GENOMIC DNA]</scope>
    <source>
        <strain evidence="13 14">4256</strain>
    </source>
</reference>
<organism evidence="13 14">
    <name type="scientific">Sphingobium xenophagum</name>
    <dbReference type="NCBI Taxonomy" id="121428"/>
    <lineage>
        <taxon>Bacteria</taxon>
        <taxon>Pseudomonadati</taxon>
        <taxon>Pseudomonadota</taxon>
        <taxon>Alphaproteobacteria</taxon>
        <taxon>Sphingomonadales</taxon>
        <taxon>Sphingomonadaceae</taxon>
        <taxon>Sphingobium</taxon>
    </lineage>
</organism>
<evidence type="ECO:0000256" key="2">
    <source>
        <dbReference type="ARBA" id="ARBA00012980"/>
    </source>
</evidence>
<comment type="caution">
    <text evidence="13">The sequence shown here is derived from an EMBL/GenBank/DDBJ whole genome shotgun (WGS) entry which is preliminary data.</text>
</comment>
<dbReference type="NCBIfam" id="TIGR00041">
    <property type="entry name" value="DTMP_kinase"/>
    <property type="match status" value="1"/>
</dbReference>
<comment type="function">
    <text evidence="11">Phosphorylation of dTMP to form dTDP in both de novo and salvage pathways of dTTP synthesis.</text>
</comment>
<keyword evidence="4 11" id="KW-0808">Transferase</keyword>
<dbReference type="InterPro" id="IPR018095">
    <property type="entry name" value="Thymidylate_kin_CS"/>
</dbReference>
<dbReference type="Pfam" id="PF02223">
    <property type="entry name" value="Thymidylate_kin"/>
    <property type="match status" value="1"/>
</dbReference>
<dbReference type="HAMAP" id="MF_00165">
    <property type="entry name" value="Thymidylate_kinase"/>
    <property type="match status" value="1"/>
</dbReference>
<dbReference type="InterPro" id="IPR018094">
    <property type="entry name" value="Thymidylate_kinase"/>
</dbReference>
<dbReference type="PANTHER" id="PTHR10344">
    <property type="entry name" value="THYMIDYLATE KINASE"/>
    <property type="match status" value="1"/>
</dbReference>
<accession>A0ABU1X680</accession>
<dbReference type="RefSeq" id="WP_310227580.1">
    <property type="nucleotide sequence ID" value="NZ_JAVDWV010000027.1"/>
</dbReference>
<dbReference type="EMBL" id="JAVDWV010000027">
    <property type="protein sequence ID" value="MDR7157046.1"/>
    <property type="molecule type" value="Genomic_DNA"/>
</dbReference>
<dbReference type="Gene3D" id="3.40.50.300">
    <property type="entry name" value="P-loop containing nucleotide triphosphate hydrolases"/>
    <property type="match status" value="1"/>
</dbReference>
<dbReference type="InterPro" id="IPR039430">
    <property type="entry name" value="Thymidylate_kin-like_dom"/>
</dbReference>
<comment type="similarity">
    <text evidence="1 11">Belongs to the thymidylate kinase family.</text>
</comment>